<evidence type="ECO:0000313" key="5">
    <source>
        <dbReference type="EMBL" id="KZL91506.1"/>
    </source>
</evidence>
<sequence>MSFKWKEDYCLNIDEIDAQHKRLLEIGDEVYDIAILDDGYDHYDEIMTVIDKLLEYTEYHFSYEEKMLKELNYKELHDQEEEHYYYIYKIKSIASREDIDDNQRKTILELLDFLSQWITNHIMVSDRKYADYLKQK</sequence>
<evidence type="ECO:0000259" key="4">
    <source>
        <dbReference type="Pfam" id="PF01814"/>
    </source>
</evidence>
<organism evidence="5 6">
    <name type="scientific">Clostridium magnum DSM 2767</name>
    <dbReference type="NCBI Taxonomy" id="1121326"/>
    <lineage>
        <taxon>Bacteria</taxon>
        <taxon>Bacillati</taxon>
        <taxon>Bacillota</taxon>
        <taxon>Clostridia</taxon>
        <taxon>Eubacteriales</taxon>
        <taxon>Clostridiaceae</taxon>
        <taxon>Clostridium</taxon>
    </lineage>
</organism>
<dbReference type="AlphaFoldDB" id="A0A161XB57"/>
<name>A0A161XB57_9CLOT</name>
<dbReference type="GO" id="GO:0046872">
    <property type="term" value="F:metal ion binding"/>
    <property type="evidence" value="ECO:0007669"/>
    <property type="project" value="UniProtKB-KW"/>
</dbReference>
<dbReference type="EMBL" id="LWAE01000003">
    <property type="protein sequence ID" value="KZL91506.1"/>
    <property type="molecule type" value="Genomic_DNA"/>
</dbReference>
<keyword evidence="2" id="KW-0479">Metal-binding</keyword>
<dbReference type="PANTHER" id="PTHR37164">
    <property type="entry name" value="BACTERIOHEMERYTHRIN"/>
    <property type="match status" value="1"/>
</dbReference>
<dbReference type="InterPro" id="IPR012312">
    <property type="entry name" value="Hemerythrin-like"/>
</dbReference>
<keyword evidence="3" id="KW-0408">Iron</keyword>
<dbReference type="NCBIfam" id="NF033749">
    <property type="entry name" value="bact_hemeryth"/>
    <property type="match status" value="1"/>
</dbReference>
<dbReference type="Proteomes" id="UP000076603">
    <property type="component" value="Unassembled WGS sequence"/>
</dbReference>
<dbReference type="PATRIC" id="fig|1121326.3.peg.3297"/>
<accession>A0A161XB57</accession>
<dbReference type="STRING" id="1121326.CLMAG_32650"/>
<dbReference type="SUPFAM" id="SSF47188">
    <property type="entry name" value="Hemerythrin-like"/>
    <property type="match status" value="1"/>
</dbReference>
<evidence type="ECO:0000313" key="6">
    <source>
        <dbReference type="Proteomes" id="UP000076603"/>
    </source>
</evidence>
<dbReference type="NCBIfam" id="TIGR02481">
    <property type="entry name" value="hemeryth_dom"/>
    <property type="match status" value="1"/>
</dbReference>
<comment type="caution">
    <text evidence="5">The sequence shown here is derived from an EMBL/GenBank/DDBJ whole genome shotgun (WGS) entry which is preliminary data.</text>
</comment>
<comment type="similarity">
    <text evidence="1">Belongs to the hemerythrin family.</text>
</comment>
<protein>
    <submittedName>
        <fullName evidence="5">Bacteriohemerythrin</fullName>
    </submittedName>
</protein>
<dbReference type="CDD" id="cd12107">
    <property type="entry name" value="Hemerythrin"/>
    <property type="match status" value="1"/>
</dbReference>
<dbReference type="InterPro" id="IPR035938">
    <property type="entry name" value="Hemerythrin-like_sf"/>
</dbReference>
<proteinExistence type="inferred from homology"/>
<gene>
    <name evidence="5" type="ORF">CLMAG_32650</name>
</gene>
<dbReference type="PANTHER" id="PTHR37164:SF1">
    <property type="entry name" value="BACTERIOHEMERYTHRIN"/>
    <property type="match status" value="1"/>
</dbReference>
<evidence type="ECO:0000256" key="2">
    <source>
        <dbReference type="ARBA" id="ARBA00022723"/>
    </source>
</evidence>
<feature type="domain" description="Hemerythrin-like" evidence="4">
    <location>
        <begin position="13"/>
        <end position="131"/>
    </location>
</feature>
<dbReference type="RefSeq" id="WP_066624323.1">
    <property type="nucleotide sequence ID" value="NZ_FQXL01000005.1"/>
</dbReference>
<keyword evidence="6" id="KW-1185">Reference proteome</keyword>
<dbReference type="InterPro" id="IPR012827">
    <property type="entry name" value="Hemerythrin_metal-bd"/>
</dbReference>
<dbReference type="Pfam" id="PF01814">
    <property type="entry name" value="Hemerythrin"/>
    <property type="match status" value="1"/>
</dbReference>
<dbReference type="OrthoDB" id="9797092at2"/>
<evidence type="ECO:0000256" key="1">
    <source>
        <dbReference type="ARBA" id="ARBA00010587"/>
    </source>
</evidence>
<reference evidence="5 6" key="1">
    <citation type="submission" date="2016-04" db="EMBL/GenBank/DDBJ databases">
        <title>Genome sequence of Clostridium magnum DSM 2767.</title>
        <authorList>
            <person name="Poehlein A."/>
            <person name="Uhlig R."/>
            <person name="Fischer R."/>
            <person name="Bahl H."/>
            <person name="Daniel R."/>
        </authorList>
    </citation>
    <scope>NUCLEOTIDE SEQUENCE [LARGE SCALE GENOMIC DNA]</scope>
    <source>
        <strain evidence="5 6">DSM 2767</strain>
    </source>
</reference>
<evidence type="ECO:0000256" key="3">
    <source>
        <dbReference type="ARBA" id="ARBA00023004"/>
    </source>
</evidence>
<dbReference type="Gene3D" id="1.20.120.50">
    <property type="entry name" value="Hemerythrin-like"/>
    <property type="match status" value="1"/>
</dbReference>
<dbReference type="InterPro" id="IPR050669">
    <property type="entry name" value="Hemerythrin"/>
</dbReference>